<evidence type="ECO:0000256" key="4">
    <source>
        <dbReference type="ARBA" id="ARBA00022840"/>
    </source>
</evidence>
<dbReference type="Gene3D" id="1.10.3290.10">
    <property type="entry name" value="Fido-like domain"/>
    <property type="match status" value="1"/>
</dbReference>
<dbReference type="AlphaFoldDB" id="A0A087VW19"/>
<dbReference type="GO" id="GO:0005524">
    <property type="term" value="F:ATP binding"/>
    <property type="evidence" value="ECO:0007669"/>
    <property type="project" value="UniProtKB-KW"/>
</dbReference>
<evidence type="ECO:0000256" key="2">
    <source>
        <dbReference type="ARBA" id="ARBA00022695"/>
    </source>
</evidence>
<keyword evidence="3" id="KW-0547">Nucleotide-binding</keyword>
<dbReference type="EMBL" id="CP006018">
    <property type="protein sequence ID" value="AIC92544.1"/>
    <property type="molecule type" value="Genomic_DNA"/>
</dbReference>
<evidence type="ECO:0000256" key="5">
    <source>
        <dbReference type="ARBA" id="ARBA00034531"/>
    </source>
</evidence>
<protein>
    <recommendedName>
        <fullName evidence="5">protein adenylyltransferase</fullName>
        <ecNumber evidence="5">2.7.7.108</ecNumber>
    </recommendedName>
</protein>
<keyword evidence="10" id="KW-1185">Reference proteome</keyword>
<dbReference type="Pfam" id="PF02661">
    <property type="entry name" value="Fic"/>
    <property type="match status" value="1"/>
</dbReference>
<name>A0A087VW19_9BIFI</name>
<dbReference type="PANTHER" id="PTHR39560">
    <property type="entry name" value="PROTEIN ADENYLYLTRANSFERASE FIC-RELATED"/>
    <property type="match status" value="1"/>
</dbReference>
<evidence type="ECO:0000313" key="9">
    <source>
        <dbReference type="EMBL" id="AIC92544.1"/>
    </source>
</evidence>
<dbReference type="GO" id="GO:0070733">
    <property type="term" value="F:AMPylase activity"/>
    <property type="evidence" value="ECO:0007669"/>
    <property type="project" value="UniProtKB-EC"/>
</dbReference>
<dbReference type="InterPro" id="IPR003812">
    <property type="entry name" value="Fido"/>
</dbReference>
<keyword evidence="4" id="KW-0067">ATP-binding</keyword>
<dbReference type="SUPFAM" id="SSF140931">
    <property type="entry name" value="Fic-like"/>
    <property type="match status" value="1"/>
</dbReference>
<dbReference type="PROSITE" id="PS51459">
    <property type="entry name" value="FIDO"/>
    <property type="match status" value="1"/>
</dbReference>
<evidence type="ECO:0000256" key="1">
    <source>
        <dbReference type="ARBA" id="ARBA00022679"/>
    </source>
</evidence>
<accession>A0A087VW19</accession>
<evidence type="ECO:0000259" key="8">
    <source>
        <dbReference type="PROSITE" id="PS51459"/>
    </source>
</evidence>
<dbReference type="Proteomes" id="UP000028569">
    <property type="component" value="Chromosome"/>
</dbReference>
<comment type="catalytic activity">
    <reaction evidence="7">
        <text>L-tyrosyl-[protein] + ATP = O-(5'-adenylyl)-L-tyrosyl-[protein] + diphosphate</text>
        <dbReference type="Rhea" id="RHEA:54288"/>
        <dbReference type="Rhea" id="RHEA-COMP:10136"/>
        <dbReference type="Rhea" id="RHEA-COMP:13846"/>
        <dbReference type="ChEBI" id="CHEBI:30616"/>
        <dbReference type="ChEBI" id="CHEBI:33019"/>
        <dbReference type="ChEBI" id="CHEBI:46858"/>
        <dbReference type="ChEBI" id="CHEBI:83624"/>
        <dbReference type="EC" id="2.7.7.108"/>
    </reaction>
</comment>
<evidence type="ECO:0000256" key="3">
    <source>
        <dbReference type="ARBA" id="ARBA00022741"/>
    </source>
</evidence>
<evidence type="ECO:0000313" key="10">
    <source>
        <dbReference type="Proteomes" id="UP000028569"/>
    </source>
</evidence>
<organism evidence="9 10">
    <name type="scientific">Bifidobacterium [indicum] DSM 20214 = LMG 11587</name>
    <dbReference type="NCBI Taxonomy" id="1341694"/>
    <lineage>
        <taxon>Bacteria</taxon>
        <taxon>Bacillati</taxon>
        <taxon>Actinomycetota</taxon>
        <taxon>Actinomycetes</taxon>
        <taxon>Bifidobacteriales</taxon>
        <taxon>Bifidobacteriaceae</taxon>
        <taxon>Bifidobacterium</taxon>
    </lineage>
</organism>
<sequence length="196" mass="22777">MGAPHDSYLVEGADVLRNKVGATTWSDLECRENDLVFLRMNELMENPPKIDGTFRQVQEMHKALFQDVYEWAGELRTVDMSKGGGPLFQPVVTFRTAIRYYEEVFREDHRLRGMDRDRFVARLAVNFDNLNVIHPFREGNGRTQRAYWSIVAHEAGWEIPWSRISKEENIQASKNAVLGDQSGLCRMFDRVVRPRD</sequence>
<dbReference type="KEGG" id="bii:BINDI_1289"/>
<dbReference type="InterPro" id="IPR036597">
    <property type="entry name" value="Fido-like_dom_sf"/>
</dbReference>
<dbReference type="PANTHER" id="PTHR39560:SF1">
    <property type="entry name" value="PROTEIN ADENYLYLTRANSFERASE FIC-RELATED"/>
    <property type="match status" value="1"/>
</dbReference>
<gene>
    <name evidence="9" type="ORF">BINDI_1289</name>
</gene>
<keyword evidence="1 9" id="KW-0808">Transferase</keyword>
<proteinExistence type="predicted"/>
<evidence type="ECO:0000256" key="7">
    <source>
        <dbReference type="ARBA" id="ARBA00048696"/>
    </source>
</evidence>
<feature type="domain" description="Fido" evidence="8">
    <location>
        <begin position="52"/>
        <end position="193"/>
    </location>
</feature>
<dbReference type="GO" id="GO:0051302">
    <property type="term" value="P:regulation of cell division"/>
    <property type="evidence" value="ECO:0007669"/>
    <property type="project" value="TreeGrafter"/>
</dbReference>
<dbReference type="EC" id="2.7.7.108" evidence="5"/>
<dbReference type="RefSeq" id="WP_052109001.1">
    <property type="nucleotide sequence ID" value="NZ_CP006018.1"/>
</dbReference>
<comment type="catalytic activity">
    <reaction evidence="6">
        <text>L-threonyl-[protein] + ATP = 3-O-(5'-adenylyl)-L-threonyl-[protein] + diphosphate</text>
        <dbReference type="Rhea" id="RHEA:54292"/>
        <dbReference type="Rhea" id="RHEA-COMP:11060"/>
        <dbReference type="Rhea" id="RHEA-COMP:13847"/>
        <dbReference type="ChEBI" id="CHEBI:30013"/>
        <dbReference type="ChEBI" id="CHEBI:30616"/>
        <dbReference type="ChEBI" id="CHEBI:33019"/>
        <dbReference type="ChEBI" id="CHEBI:138113"/>
        <dbReference type="EC" id="2.7.7.108"/>
    </reaction>
</comment>
<dbReference type="OrthoDB" id="9813719at2"/>
<keyword evidence="2 9" id="KW-0548">Nucleotidyltransferase</keyword>
<evidence type="ECO:0000256" key="6">
    <source>
        <dbReference type="ARBA" id="ARBA00047939"/>
    </source>
</evidence>
<dbReference type="HOGENOM" id="CLU_080158_0_1_11"/>
<reference evidence="9 10" key="1">
    <citation type="journal article" date="2014" name="Appl. Environ. Microbiol.">
        <title>Genomic encyclopedia of type strains of the genus Bifidobacterium.</title>
        <authorList>
            <person name="Milani C."/>
            <person name="Lugli G.A."/>
            <person name="Duranti S."/>
            <person name="Turroni F."/>
            <person name="Bottacini F."/>
            <person name="Mangifesta M."/>
            <person name="Sanchez B."/>
            <person name="Viappiani A."/>
            <person name="Mancabelli L."/>
            <person name="Taminiau B."/>
            <person name="Delcenserie V."/>
            <person name="Barrangou R."/>
            <person name="Margolles A."/>
            <person name="van Sinderen D."/>
            <person name="Ventura M."/>
        </authorList>
    </citation>
    <scope>NUCLEOTIDE SEQUENCE [LARGE SCALE GENOMIC DNA]</scope>
    <source>
        <strain evidence="9 10">LMG 11587</strain>
    </source>
</reference>